<feature type="region of interest" description="Disordered" evidence="1">
    <location>
        <begin position="119"/>
        <end position="159"/>
    </location>
</feature>
<evidence type="ECO:0000313" key="3">
    <source>
        <dbReference type="Proteomes" id="UP000193218"/>
    </source>
</evidence>
<dbReference type="InParanoid" id="A0A1Y1U992"/>
<feature type="region of interest" description="Disordered" evidence="1">
    <location>
        <begin position="16"/>
        <end position="54"/>
    </location>
</feature>
<dbReference type="AlphaFoldDB" id="A0A1Y1U992"/>
<dbReference type="EMBL" id="NBSH01000016">
    <property type="protein sequence ID" value="ORX34076.1"/>
    <property type="molecule type" value="Genomic_DNA"/>
</dbReference>
<protein>
    <submittedName>
        <fullName evidence="2">Uncharacterized protein</fullName>
    </submittedName>
</protein>
<feature type="region of interest" description="Disordered" evidence="1">
    <location>
        <begin position="271"/>
        <end position="324"/>
    </location>
</feature>
<proteinExistence type="predicted"/>
<accession>A0A1Y1U992</accession>
<organism evidence="2 3">
    <name type="scientific">Kockovaella imperatae</name>
    <dbReference type="NCBI Taxonomy" id="4999"/>
    <lineage>
        <taxon>Eukaryota</taxon>
        <taxon>Fungi</taxon>
        <taxon>Dikarya</taxon>
        <taxon>Basidiomycota</taxon>
        <taxon>Agaricomycotina</taxon>
        <taxon>Tremellomycetes</taxon>
        <taxon>Tremellales</taxon>
        <taxon>Cuniculitremaceae</taxon>
        <taxon>Kockovaella</taxon>
    </lineage>
</organism>
<feature type="compositionally biased region" description="Basic and acidic residues" evidence="1">
    <location>
        <begin position="209"/>
        <end position="219"/>
    </location>
</feature>
<sequence length="365" mass="39668">MDLSGPVKLNVRVRTRSQSAGWAVNRDPTEAVSTNSKPLPEDNISRNTHPSSKKAILLDDISSNLTEDDRSMASQSENELEIPMIAASARTITSQEEPGVSSKPLKAEHISLETVLADSSPAPAQALGTHTQEEHQLGHSGQEDGLSFEPQPASTHETARPSVRFQEGGDVMIPQVLSSILKNPQSARLPESENASVAISPSSRPKRKQATDHRKDTPISKRRKVVTGNEPLLYSLEDFQGAMCLLELRLAGREAVLPSVVLNAAPEVEIAEPISGDPPQIPDPCPSQNRQATTSTRQMDSGSESEQRGVEPLGNEGEKLETSSERIQSLYKRFSFVPRSTCVKNYAMTPDSDEDNIVIPRPNTS</sequence>
<dbReference type="GeneID" id="33560509"/>
<dbReference type="RefSeq" id="XP_021868364.1">
    <property type="nucleotide sequence ID" value="XM_022018700.1"/>
</dbReference>
<gene>
    <name evidence="2" type="ORF">BD324DRAFT_653766</name>
</gene>
<feature type="compositionally biased region" description="Polar residues" evidence="1">
    <location>
        <begin position="193"/>
        <end position="203"/>
    </location>
</feature>
<dbReference type="Proteomes" id="UP000193218">
    <property type="component" value="Unassembled WGS sequence"/>
</dbReference>
<name>A0A1Y1U992_9TREE</name>
<keyword evidence="3" id="KW-1185">Reference proteome</keyword>
<feature type="compositionally biased region" description="Polar residues" evidence="1">
    <location>
        <begin position="286"/>
        <end position="304"/>
    </location>
</feature>
<feature type="region of interest" description="Disordered" evidence="1">
    <location>
        <begin position="185"/>
        <end position="223"/>
    </location>
</feature>
<reference evidence="2 3" key="1">
    <citation type="submission" date="2017-03" db="EMBL/GenBank/DDBJ databases">
        <title>Widespread Adenine N6-methylation of Active Genes in Fungi.</title>
        <authorList>
            <consortium name="DOE Joint Genome Institute"/>
            <person name="Mondo S.J."/>
            <person name="Dannebaum R.O."/>
            <person name="Kuo R.C."/>
            <person name="Louie K.B."/>
            <person name="Bewick A.J."/>
            <person name="Labutti K."/>
            <person name="Haridas S."/>
            <person name="Kuo A."/>
            <person name="Salamov A."/>
            <person name="Ahrendt S.R."/>
            <person name="Lau R."/>
            <person name="Bowen B.P."/>
            <person name="Lipzen A."/>
            <person name="Sullivan W."/>
            <person name="Andreopoulos W.B."/>
            <person name="Clum A."/>
            <person name="Lindquist E."/>
            <person name="Daum C."/>
            <person name="Northen T.R."/>
            <person name="Ramamoorthy G."/>
            <person name="Schmitz R.J."/>
            <person name="Gryganskyi A."/>
            <person name="Culley D."/>
            <person name="Magnuson J."/>
            <person name="James T.Y."/>
            <person name="O'Malley M.A."/>
            <person name="Stajich J.E."/>
            <person name="Spatafora J.W."/>
            <person name="Visel A."/>
            <person name="Grigoriev I.V."/>
        </authorList>
    </citation>
    <scope>NUCLEOTIDE SEQUENCE [LARGE SCALE GENOMIC DNA]</scope>
    <source>
        <strain evidence="2 3">NRRL Y-17943</strain>
    </source>
</reference>
<evidence type="ECO:0000313" key="2">
    <source>
        <dbReference type="EMBL" id="ORX34076.1"/>
    </source>
</evidence>
<feature type="region of interest" description="Disordered" evidence="1">
    <location>
        <begin position="346"/>
        <end position="365"/>
    </location>
</feature>
<comment type="caution">
    <text evidence="2">The sequence shown here is derived from an EMBL/GenBank/DDBJ whole genome shotgun (WGS) entry which is preliminary data.</text>
</comment>
<evidence type="ECO:0000256" key="1">
    <source>
        <dbReference type="SAM" id="MobiDB-lite"/>
    </source>
</evidence>